<dbReference type="Pfam" id="PF06195">
    <property type="entry name" value="DUF996"/>
    <property type="match status" value="1"/>
</dbReference>
<proteinExistence type="predicted"/>
<dbReference type="PIRSF" id="PIRSF019678">
    <property type="entry name" value="UCP019678"/>
    <property type="match status" value="1"/>
</dbReference>
<evidence type="ECO:0000313" key="2">
    <source>
        <dbReference type="EMBL" id="AMM54818.1"/>
    </source>
</evidence>
<dbReference type="GeneID" id="28492214"/>
<dbReference type="EMBL" id="CP010835">
    <property type="protein sequence ID" value="AMM54818.1"/>
    <property type="molecule type" value="Genomic_DNA"/>
</dbReference>
<evidence type="ECO:0000256" key="1">
    <source>
        <dbReference type="SAM" id="Phobius"/>
    </source>
</evidence>
<reference evidence="3" key="1">
    <citation type="submission" date="2015-02" db="EMBL/GenBank/DDBJ databases">
        <title>Pyrococcus kukulkanii sp. nov., a novel hyperthermophilic archaeon isolated from a deep-sea hydrothermal vent at the Guaymas Basin.</title>
        <authorList>
            <person name="Oger P.M."/>
            <person name="Callac N."/>
            <person name="Jebbar M."/>
            <person name="Godfroy A."/>
        </authorList>
    </citation>
    <scope>NUCLEOTIDE SEQUENCE [LARGE SCALE GENOMIC DNA]</scope>
    <source>
        <strain evidence="3">NCB100</strain>
    </source>
</reference>
<keyword evidence="1" id="KW-1133">Transmembrane helix</keyword>
<dbReference type="RefSeq" id="WP_068324266.1">
    <property type="nucleotide sequence ID" value="NZ_CP010835.1"/>
</dbReference>
<dbReference type="KEGG" id="pyc:TQ32_10195"/>
<organism evidence="2 3">
    <name type="scientific">Pyrococcus kukulkanii</name>
    <dbReference type="NCBI Taxonomy" id="1609559"/>
    <lineage>
        <taxon>Archaea</taxon>
        <taxon>Methanobacteriati</taxon>
        <taxon>Methanobacteriota</taxon>
        <taxon>Thermococci</taxon>
        <taxon>Thermococcales</taxon>
        <taxon>Thermococcaceae</taxon>
        <taxon>Pyrococcus</taxon>
    </lineage>
</organism>
<reference evidence="2 3" key="2">
    <citation type="journal article" date="2016" name="Int. J. Syst. Evol. Microbiol.">
        <title>Pyrococcus kukulkanii sp. nov., a hyperthermophilic, piezophilic archaeon isolated from a deep-sea hydrothermal vent.</title>
        <authorList>
            <person name="Callac N."/>
            <person name="Oger P."/>
            <person name="Lesongeur F."/>
            <person name="Rattray J.E."/>
            <person name="Vannier P."/>
            <person name="Michoud G."/>
            <person name="Beauverger M."/>
            <person name="Gayet N."/>
            <person name="Rouxel O."/>
            <person name="Jebbar M."/>
            <person name="Godfroy A."/>
        </authorList>
    </citation>
    <scope>NUCLEOTIDE SEQUENCE [LARGE SCALE GENOMIC DNA]</scope>
    <source>
        <strain evidence="2 3">NCB100</strain>
    </source>
</reference>
<name>A0A127BBV6_9EURY</name>
<protein>
    <recommendedName>
        <fullName evidence="4">DUF996 domain-containing protein</fullName>
    </recommendedName>
</protein>
<dbReference type="AlphaFoldDB" id="A0A127BBV6"/>
<feature type="transmembrane region" description="Helical" evidence="1">
    <location>
        <begin position="26"/>
        <end position="46"/>
    </location>
</feature>
<dbReference type="PATRIC" id="fig|1609559.3.peg.2104"/>
<dbReference type="OrthoDB" id="86307at2157"/>
<keyword evidence="1" id="KW-0472">Membrane</keyword>
<feature type="transmembrane region" description="Helical" evidence="1">
    <location>
        <begin position="58"/>
        <end position="85"/>
    </location>
</feature>
<dbReference type="STRING" id="1609559.TQ32_10195"/>
<feature type="transmembrane region" description="Helical" evidence="1">
    <location>
        <begin position="140"/>
        <end position="166"/>
    </location>
</feature>
<dbReference type="Proteomes" id="UP000070587">
    <property type="component" value="Chromosome"/>
</dbReference>
<feature type="transmembrane region" description="Helical" evidence="1">
    <location>
        <begin position="97"/>
        <end position="119"/>
    </location>
</feature>
<evidence type="ECO:0000313" key="3">
    <source>
        <dbReference type="Proteomes" id="UP000070587"/>
    </source>
</evidence>
<evidence type="ECO:0008006" key="4">
    <source>
        <dbReference type="Google" id="ProtNLM"/>
    </source>
</evidence>
<accession>A0A127BBV6</accession>
<gene>
    <name evidence="2" type="ORF">TQ32_10195</name>
</gene>
<keyword evidence="1" id="KW-0812">Transmembrane</keyword>
<sequence>MSMSNARMYGGIGAILGLVGPLIPRIGFAVEIAGLVLVFLAVKIISDETGDGRIFSDFLKAFIATVGGMIVFVAIVLVTVGTAFLNPKEFMPQNLMAVIGSIIVGFIILWVTLIIGSYFRKKSYELITQYTGVDMFKTSGLLYFIGAILIIVFGIGALIMLVAAILEIVAFFSLPEEIGKSEVTPVLS</sequence>
<dbReference type="InterPro" id="IPR010397">
    <property type="entry name" value="DUF996"/>
</dbReference>